<dbReference type="Pfam" id="PF00481">
    <property type="entry name" value="PP2C"/>
    <property type="match status" value="2"/>
</dbReference>
<evidence type="ECO:0000256" key="2">
    <source>
        <dbReference type="ARBA" id="ARBA00001946"/>
    </source>
</evidence>
<dbReference type="InterPro" id="IPR036457">
    <property type="entry name" value="PPM-type-like_dom_sf"/>
</dbReference>
<protein>
    <recommendedName>
        <fullName evidence="3">protein-serine/threonine phosphatase</fullName>
        <ecNumber evidence="3">3.1.3.16</ecNumber>
    </recommendedName>
</protein>
<name>A0ABP1FLS1_9CHLO</name>
<evidence type="ECO:0000256" key="9">
    <source>
        <dbReference type="RuleBase" id="RU003465"/>
    </source>
</evidence>
<feature type="compositionally biased region" description="Basic and acidic residues" evidence="10">
    <location>
        <begin position="154"/>
        <end position="163"/>
    </location>
</feature>
<comment type="cofactor">
    <cofactor evidence="2">
        <name>Mg(2+)</name>
        <dbReference type="ChEBI" id="CHEBI:18420"/>
    </cofactor>
</comment>
<dbReference type="InterPro" id="IPR015655">
    <property type="entry name" value="PP2C"/>
</dbReference>
<feature type="compositionally biased region" description="Acidic residues" evidence="10">
    <location>
        <begin position="164"/>
        <end position="182"/>
    </location>
</feature>
<comment type="caution">
    <text evidence="12">The sequence shown here is derived from an EMBL/GenBank/DDBJ whole genome shotgun (WGS) entry which is preliminary data.</text>
</comment>
<keyword evidence="6" id="KW-0460">Magnesium</keyword>
<keyword evidence="7 9" id="KW-0904">Protein phosphatase</keyword>
<dbReference type="Gene3D" id="3.60.40.10">
    <property type="entry name" value="PPM-type phosphatase domain"/>
    <property type="match status" value="2"/>
</dbReference>
<feature type="region of interest" description="Disordered" evidence="10">
    <location>
        <begin position="154"/>
        <end position="354"/>
    </location>
</feature>
<keyword evidence="4" id="KW-0479">Metal-binding</keyword>
<evidence type="ECO:0000256" key="1">
    <source>
        <dbReference type="ARBA" id="ARBA00001936"/>
    </source>
</evidence>
<dbReference type="PROSITE" id="PS51746">
    <property type="entry name" value="PPM_2"/>
    <property type="match status" value="1"/>
</dbReference>
<evidence type="ECO:0000259" key="11">
    <source>
        <dbReference type="PROSITE" id="PS51746"/>
    </source>
</evidence>
<evidence type="ECO:0000256" key="5">
    <source>
        <dbReference type="ARBA" id="ARBA00022801"/>
    </source>
</evidence>
<evidence type="ECO:0000256" key="10">
    <source>
        <dbReference type="SAM" id="MobiDB-lite"/>
    </source>
</evidence>
<dbReference type="PANTHER" id="PTHR13832:SF840">
    <property type="entry name" value="PROTEIN PHOSPHATASE 2C 60-RELATED"/>
    <property type="match status" value="1"/>
</dbReference>
<organism evidence="12 13">
    <name type="scientific">Coccomyxa viridis</name>
    <dbReference type="NCBI Taxonomy" id="1274662"/>
    <lineage>
        <taxon>Eukaryota</taxon>
        <taxon>Viridiplantae</taxon>
        <taxon>Chlorophyta</taxon>
        <taxon>core chlorophytes</taxon>
        <taxon>Trebouxiophyceae</taxon>
        <taxon>Trebouxiophyceae incertae sedis</taxon>
        <taxon>Coccomyxaceae</taxon>
        <taxon>Coccomyxa</taxon>
    </lineage>
</organism>
<dbReference type="Proteomes" id="UP001497392">
    <property type="component" value="Unassembled WGS sequence"/>
</dbReference>
<sequence length="584" mass="62962">MGAYLSAPVTEKASDQGENETFRYGVCAMQGWRTEMEDAHSIVLDLDTTKAGFFGVFDGHGGKEVAKFSAVYLAKELLELPEFRSGNMPQALGRAFLRMDELLVEEKHLEELKTLAGPKEKRRSMNAPLVMDEAELPEVLREALKAARERMADKRARRARGEAGDDEDDDDDEEFEEGDEISMTDMAQLIAVDSEEDEEDDPDYEPLSMEEDSIQAQEMKVLEIDSAEAKPDHGKTDGGKKVNPGPPSHALLEIGDEASVGNISEPMDEGQPQQSAETDEAASKKPLAESAARNGGKRKRIGVSQQGAIHSANGVPGTSEVESSSEEMVGQEPEEASGRSSGAEGSSPTSGHYTGPSAGCTAVVALVRGTNLWVANAGDSRCVASRRGRALALTHDHKPTDSVEMQRIAKAGGFVAEGRINGSLNLSRALGDMDYKQSKDLGPNAQMVIAVPEVRHLKLEEGDEFLILACDGIWDVLSNQEAVDFVRKRLARRMAPQAICEAMCDHCLAPDTQGCGKGCDNMSAVVVVLKPFSPFTKGDHEIDLNQLPPPPPLDDFSPEFHDSTTELPTPEPSSQQSASSGPQA</sequence>
<accession>A0ABP1FLS1</accession>
<feature type="compositionally biased region" description="Basic and acidic residues" evidence="10">
    <location>
        <begin position="220"/>
        <end position="240"/>
    </location>
</feature>
<dbReference type="SMART" id="SM00332">
    <property type="entry name" value="PP2Cc"/>
    <property type="match status" value="1"/>
</dbReference>
<dbReference type="EMBL" id="CAXHTA020000001">
    <property type="protein sequence ID" value="CAL5218962.1"/>
    <property type="molecule type" value="Genomic_DNA"/>
</dbReference>
<dbReference type="SUPFAM" id="SSF81606">
    <property type="entry name" value="PP2C-like"/>
    <property type="match status" value="1"/>
</dbReference>
<feature type="region of interest" description="Disordered" evidence="10">
    <location>
        <begin position="540"/>
        <end position="584"/>
    </location>
</feature>
<dbReference type="EC" id="3.1.3.16" evidence="3"/>
<dbReference type="InterPro" id="IPR001932">
    <property type="entry name" value="PPM-type_phosphatase-like_dom"/>
</dbReference>
<feature type="compositionally biased region" description="Low complexity" evidence="10">
    <location>
        <begin position="338"/>
        <end position="348"/>
    </location>
</feature>
<comment type="cofactor">
    <cofactor evidence="1">
        <name>Mn(2+)</name>
        <dbReference type="ChEBI" id="CHEBI:29035"/>
    </cofactor>
</comment>
<dbReference type="InterPro" id="IPR000222">
    <property type="entry name" value="PP2C_BS"/>
</dbReference>
<dbReference type="PANTHER" id="PTHR13832">
    <property type="entry name" value="PROTEIN PHOSPHATASE 2C"/>
    <property type="match status" value="1"/>
</dbReference>
<comment type="similarity">
    <text evidence="9">Belongs to the PP2C family.</text>
</comment>
<dbReference type="PROSITE" id="PS01032">
    <property type="entry name" value="PPM_1"/>
    <property type="match status" value="1"/>
</dbReference>
<evidence type="ECO:0000256" key="7">
    <source>
        <dbReference type="ARBA" id="ARBA00022912"/>
    </source>
</evidence>
<evidence type="ECO:0000256" key="6">
    <source>
        <dbReference type="ARBA" id="ARBA00022842"/>
    </source>
</evidence>
<feature type="compositionally biased region" description="Acidic residues" evidence="10">
    <location>
        <begin position="193"/>
        <end position="213"/>
    </location>
</feature>
<keyword evidence="5 9" id="KW-0378">Hydrolase</keyword>
<reference evidence="12 13" key="1">
    <citation type="submission" date="2024-06" db="EMBL/GenBank/DDBJ databases">
        <authorList>
            <person name="Kraege A."/>
            <person name="Thomma B."/>
        </authorList>
    </citation>
    <scope>NUCLEOTIDE SEQUENCE [LARGE SCALE GENOMIC DNA]</scope>
</reference>
<feature type="domain" description="PPM-type phosphatase" evidence="11">
    <location>
        <begin position="23"/>
        <end position="529"/>
    </location>
</feature>
<evidence type="ECO:0000256" key="4">
    <source>
        <dbReference type="ARBA" id="ARBA00022723"/>
    </source>
</evidence>
<keyword evidence="8" id="KW-0464">Manganese</keyword>
<feature type="compositionally biased region" description="Low complexity" evidence="10">
    <location>
        <begin position="572"/>
        <end position="584"/>
    </location>
</feature>
<evidence type="ECO:0000256" key="3">
    <source>
        <dbReference type="ARBA" id="ARBA00013081"/>
    </source>
</evidence>
<evidence type="ECO:0000313" key="13">
    <source>
        <dbReference type="Proteomes" id="UP001497392"/>
    </source>
</evidence>
<gene>
    <name evidence="12" type="primary">g716</name>
    <name evidence="12" type="ORF">VP750_LOCUS621</name>
</gene>
<evidence type="ECO:0000313" key="12">
    <source>
        <dbReference type="EMBL" id="CAL5218962.1"/>
    </source>
</evidence>
<dbReference type="CDD" id="cd00143">
    <property type="entry name" value="PP2Cc"/>
    <property type="match status" value="2"/>
</dbReference>
<keyword evidence="13" id="KW-1185">Reference proteome</keyword>
<proteinExistence type="inferred from homology"/>
<evidence type="ECO:0000256" key="8">
    <source>
        <dbReference type="ARBA" id="ARBA00023211"/>
    </source>
</evidence>